<protein>
    <submittedName>
        <fullName evidence="6">Uncharacterized protein</fullName>
    </submittedName>
</protein>
<name>A0A3B1JA43_ASTMX</name>
<feature type="region of interest" description="Disordered" evidence="3">
    <location>
        <begin position="132"/>
        <end position="152"/>
    </location>
</feature>
<evidence type="ECO:0000256" key="3">
    <source>
        <dbReference type="SAM" id="MobiDB-lite"/>
    </source>
</evidence>
<evidence type="ECO:0000313" key="7">
    <source>
        <dbReference type="Proteomes" id="UP000018467"/>
    </source>
</evidence>
<dbReference type="Ensembl" id="ENSAMXT00000037832.1">
    <property type="protein sequence ID" value="ENSAMXP00000038751.1"/>
    <property type="gene ID" value="ENSAMXG00000038955.1"/>
</dbReference>
<evidence type="ECO:0000259" key="5">
    <source>
        <dbReference type="Pfam" id="PF14917"/>
    </source>
</evidence>
<dbReference type="InterPro" id="IPR039496">
    <property type="entry name" value="CCDC92/74_N"/>
</dbReference>
<keyword evidence="7" id="KW-1185">Reference proteome</keyword>
<accession>A0A3B1JA43</accession>
<keyword evidence="1 2" id="KW-0175">Coiled coil</keyword>
<dbReference type="PANTHER" id="PTHR14882">
    <property type="entry name" value="COILED-COIL DOMAIN-CONTAINING 74A"/>
    <property type="match status" value="1"/>
</dbReference>
<dbReference type="GeneTree" id="ENSGT00940000167368"/>
<evidence type="ECO:0000259" key="4">
    <source>
        <dbReference type="Pfam" id="PF14916"/>
    </source>
</evidence>
<evidence type="ECO:0000256" key="1">
    <source>
        <dbReference type="ARBA" id="ARBA00023054"/>
    </source>
</evidence>
<organism evidence="6 7">
    <name type="scientific">Astyanax mexicanus</name>
    <name type="common">Blind cave fish</name>
    <name type="synonym">Astyanax fasciatus mexicanus</name>
    <dbReference type="NCBI Taxonomy" id="7994"/>
    <lineage>
        <taxon>Eukaryota</taxon>
        <taxon>Metazoa</taxon>
        <taxon>Chordata</taxon>
        <taxon>Craniata</taxon>
        <taxon>Vertebrata</taxon>
        <taxon>Euteleostomi</taxon>
        <taxon>Actinopterygii</taxon>
        <taxon>Neopterygii</taxon>
        <taxon>Teleostei</taxon>
        <taxon>Ostariophysi</taxon>
        <taxon>Characiformes</taxon>
        <taxon>Characoidei</taxon>
        <taxon>Acestrorhamphidae</taxon>
        <taxon>Acestrorhamphinae</taxon>
        <taxon>Astyanax</taxon>
    </lineage>
</organism>
<reference evidence="7" key="1">
    <citation type="submission" date="2013-03" db="EMBL/GenBank/DDBJ databases">
        <authorList>
            <person name="Jeffery W."/>
            <person name="Warren W."/>
            <person name="Wilson R.K."/>
        </authorList>
    </citation>
    <scope>NUCLEOTIDE SEQUENCE</scope>
    <source>
        <strain evidence="7">female</strain>
    </source>
</reference>
<feature type="domain" description="Coiled coil protein 74 C-terminal" evidence="5">
    <location>
        <begin position="173"/>
        <end position="290"/>
    </location>
</feature>
<feature type="domain" description="CCDC92/74 N-terminal" evidence="4">
    <location>
        <begin position="70"/>
        <end position="124"/>
    </location>
</feature>
<dbReference type="STRING" id="7994.ENSAMXP00000038751"/>
<feature type="region of interest" description="Disordered" evidence="3">
    <location>
        <begin position="40"/>
        <end position="68"/>
    </location>
</feature>
<dbReference type="Proteomes" id="UP000018467">
    <property type="component" value="Unassembled WGS sequence"/>
</dbReference>
<dbReference type="AlphaFoldDB" id="A0A3B1JA43"/>
<sequence>MDVATDCITKRSNLPPLRNLPSWTRVGILDRARYPRVTLPSHSVQSVHEGPVSVRESPQTSQSKPGLDASRVASLEKDILFLQQTHKNTLEKLHEEIEGLKRTNKELQYRLIMDSHQSSRESSAEVLHEKQHQTGVISSEEKQETANDPVEQNEGAVTSLLPLKIHSGKFRPPRTPTLQECEAIIQQLYNTNVLQSQELLKMKAVLRDVVLNKKKISSDVYTQAKIYLSDRTSSEELEHFPKLPLRPLPKIQQPSQACVRQKVILPAISQSLHSGMTERQKRAQDMHKTRFRALKLLSTSLSPSVRLQSFCHHSLKAQQLVSVKAPIGLSIG</sequence>
<dbReference type="Pfam" id="PF14916">
    <property type="entry name" value="CCDC92"/>
    <property type="match status" value="1"/>
</dbReference>
<reference evidence="6" key="3">
    <citation type="submission" date="2025-08" db="UniProtKB">
        <authorList>
            <consortium name="Ensembl"/>
        </authorList>
    </citation>
    <scope>IDENTIFICATION</scope>
</reference>
<feature type="coiled-coil region" evidence="2">
    <location>
        <begin position="83"/>
        <end position="110"/>
    </location>
</feature>
<dbReference type="InParanoid" id="A0A3B1JA43"/>
<evidence type="ECO:0000256" key="2">
    <source>
        <dbReference type="SAM" id="Coils"/>
    </source>
</evidence>
<dbReference type="InterPro" id="IPR040370">
    <property type="entry name" value="CCDC74A/CCDC74B/CCDC92"/>
</dbReference>
<dbReference type="Bgee" id="ENSAMXG00000038955">
    <property type="expression patterns" value="Expressed in testis and 8 other cell types or tissues"/>
</dbReference>
<reference evidence="7" key="2">
    <citation type="journal article" date="2014" name="Nat. Commun.">
        <title>The cavefish genome reveals candidate genes for eye loss.</title>
        <authorList>
            <person name="McGaugh S.E."/>
            <person name="Gross J.B."/>
            <person name="Aken B."/>
            <person name="Blin M."/>
            <person name="Borowsky R."/>
            <person name="Chalopin D."/>
            <person name="Hinaux H."/>
            <person name="Jeffery W.R."/>
            <person name="Keene A."/>
            <person name="Ma L."/>
            <person name="Minx P."/>
            <person name="Murphy D."/>
            <person name="O'Quin K.E."/>
            <person name="Retaux S."/>
            <person name="Rohner N."/>
            <person name="Searle S.M."/>
            <person name="Stahl B.A."/>
            <person name="Tabin C."/>
            <person name="Volff J.N."/>
            <person name="Yoshizawa M."/>
            <person name="Warren W.C."/>
        </authorList>
    </citation>
    <scope>NUCLEOTIDE SEQUENCE [LARGE SCALE GENOMIC DNA]</scope>
    <source>
        <strain evidence="7">female</strain>
    </source>
</reference>
<dbReference type="InterPro" id="IPR029422">
    <property type="entry name" value="CCDC74_C"/>
</dbReference>
<dbReference type="Pfam" id="PF14917">
    <property type="entry name" value="CCDC74_C"/>
    <property type="match status" value="1"/>
</dbReference>
<evidence type="ECO:0000313" key="6">
    <source>
        <dbReference type="Ensembl" id="ENSAMXP00000038751.1"/>
    </source>
</evidence>
<proteinExistence type="predicted"/>
<reference evidence="6" key="4">
    <citation type="submission" date="2025-09" db="UniProtKB">
        <authorList>
            <consortium name="Ensembl"/>
        </authorList>
    </citation>
    <scope>IDENTIFICATION</scope>
</reference>
<dbReference type="PANTHER" id="PTHR14882:SF5">
    <property type="entry name" value="COILED-COIL DOMAIN CONTAINING 74A"/>
    <property type="match status" value="1"/>
</dbReference>